<dbReference type="Pfam" id="PF00583">
    <property type="entry name" value="Acetyltransf_1"/>
    <property type="match status" value="1"/>
</dbReference>
<dbReference type="Gene3D" id="3.40.630.30">
    <property type="match status" value="1"/>
</dbReference>
<keyword evidence="2" id="KW-0808">Transferase</keyword>
<organism evidence="2 3">
    <name type="scientific">Mangrovimicrobium sediminis</name>
    <dbReference type="NCBI Taxonomy" id="2562682"/>
    <lineage>
        <taxon>Bacteria</taxon>
        <taxon>Pseudomonadati</taxon>
        <taxon>Pseudomonadota</taxon>
        <taxon>Gammaproteobacteria</taxon>
        <taxon>Cellvibrionales</taxon>
        <taxon>Halieaceae</taxon>
        <taxon>Mangrovimicrobium</taxon>
    </lineage>
</organism>
<keyword evidence="3" id="KW-1185">Reference proteome</keyword>
<name>A0A4Z0MA06_9GAMM</name>
<dbReference type="EMBL" id="SRLE01000001">
    <property type="protein sequence ID" value="TGD76236.1"/>
    <property type="molecule type" value="Genomic_DNA"/>
</dbReference>
<dbReference type="PROSITE" id="PS51186">
    <property type="entry name" value="GNAT"/>
    <property type="match status" value="1"/>
</dbReference>
<protein>
    <submittedName>
        <fullName evidence="2">GNAT family N-acetyltransferase</fullName>
    </submittedName>
</protein>
<dbReference type="InterPro" id="IPR016181">
    <property type="entry name" value="Acyl_CoA_acyltransferase"/>
</dbReference>
<dbReference type="RefSeq" id="WP_135440813.1">
    <property type="nucleotide sequence ID" value="NZ_SRLE01000001.1"/>
</dbReference>
<dbReference type="SUPFAM" id="SSF55729">
    <property type="entry name" value="Acyl-CoA N-acyltransferases (Nat)"/>
    <property type="match status" value="1"/>
</dbReference>
<gene>
    <name evidence="2" type="ORF">E4634_01445</name>
</gene>
<reference evidence="2 3" key="1">
    <citation type="submission" date="2019-04" db="EMBL/GenBank/DDBJ databases">
        <title>Taxonomy of novel Haliea sp. from mangrove soil of West Coast of India.</title>
        <authorList>
            <person name="Verma A."/>
            <person name="Kumar P."/>
            <person name="Krishnamurthi S."/>
        </authorList>
    </citation>
    <scope>NUCLEOTIDE SEQUENCE [LARGE SCALE GENOMIC DNA]</scope>
    <source>
        <strain evidence="2 3">SAOS-164</strain>
    </source>
</reference>
<feature type="domain" description="N-acetyltransferase" evidence="1">
    <location>
        <begin position="1"/>
        <end position="152"/>
    </location>
</feature>
<evidence type="ECO:0000313" key="3">
    <source>
        <dbReference type="Proteomes" id="UP000298050"/>
    </source>
</evidence>
<proteinExistence type="predicted"/>
<dbReference type="InterPro" id="IPR000182">
    <property type="entry name" value="GNAT_dom"/>
</dbReference>
<dbReference type="AlphaFoldDB" id="A0A4Z0MA06"/>
<dbReference type="OrthoDB" id="9792929at2"/>
<comment type="caution">
    <text evidence="2">The sequence shown here is derived from an EMBL/GenBank/DDBJ whole genome shotgun (WGS) entry which is preliminary data.</text>
</comment>
<dbReference type="GO" id="GO:0016747">
    <property type="term" value="F:acyltransferase activity, transferring groups other than amino-acyl groups"/>
    <property type="evidence" value="ECO:0007669"/>
    <property type="project" value="InterPro"/>
</dbReference>
<dbReference type="CDD" id="cd04301">
    <property type="entry name" value="NAT_SF"/>
    <property type="match status" value="1"/>
</dbReference>
<dbReference type="Proteomes" id="UP000298050">
    <property type="component" value="Unassembled WGS sequence"/>
</dbReference>
<accession>A0A4Z0MA06</accession>
<evidence type="ECO:0000259" key="1">
    <source>
        <dbReference type="PROSITE" id="PS51186"/>
    </source>
</evidence>
<sequence length="152" mass="17294">MKTQIVTICDDLDHLVQQINCASWDDSNEVCEYDVESMKEYLQRQDTVFVACHDTEGTLLGIASSRIEIKPYGRELWLYVDEVDVCSDKRRKGAAKLIMQTLIGIARTRGCKELWLGAEVDNMPANALYHSLHPDQVASVVGYTYRMKDTDD</sequence>
<evidence type="ECO:0000313" key="2">
    <source>
        <dbReference type="EMBL" id="TGD76236.1"/>
    </source>
</evidence>